<sequence>MLQSDASLIVGDIDLIFFFSKKTKAADLSALNDKHYHQILDTLFRCALSEKQAFYSSKKTARGTAPAKLAKCAEALRVVIEAGASRLKRKTLVAIIDHITQTLPGPDAELVEPLLQGYIKALMALLSHPTSVELLATYDAEGWYDCVDFSLQTIARYIDAGDTDSDPYRSSPAPTAQTFSMTFSTPRSTAGSSTQRSGNHLEKSRLHDLLNCLLSLISAANAPLQKRVKDISSVGIQVLKLPSSGVATSLQVAFSIINVALNYAQTDDVEQAESMVVELVPLIGHWWQAKIASKDDALLNNLQVEMLKALYTMHMQLEGLVQKNDPTIVASVEDLCDLLWSAYARRDSRSRLQQDDLSYSAVPRHQKSLVTHVFGIRPHNVEAERRWAVVHTLSLMEATLWRASQLAQPRDDDEQDRPRKKRRMASGYSRLRQRLLSPDLNVQLAALQVIPFFVADVRITEAFTIETLLLLANLTAHKNANISVWAMIATASLARTGHAQTKSLVASWKQLWFIASRNLSIQGTCRAACLLLHMIVSQELIQFHDVSDDVHNIITAADVSGPAILVDSSVALMTKLLKLRNHHLPSASFTTCSHVVRWLFLRWDPADTIFISFYSALVEPIDVIDLLRAACGVSQMTLTGLPQAIVGPLGEAWGLLLERRDVVRYLLLLPDDEQSGFESQKLQHFETAPTSRAAETSDTYAVRKLIAELLYPRFQELVALCATWNVRNDGSSHISPEKMDSVLGFVTASFFCLPLLTEAHVQQTQNLEASLFELLKNALSAISLSTDNRFLYERVLRIIRPYIPSCRERDFSSFAKESPQVLNFLSKLSDEYQQFESQMSGHGEDGMDLDDEFGSQESHSTTMSKVREISRRETIMMDANSFHVDTKQRLYLLKVLRDDPGQVGLAPQLFLESFLELSDEELLLSKQLGRELLTGEVVISPDDQTRIIERFGAIMSSSTYSSCETALALVLDVIEGLMPSWTDKRSGICEEVGDFYRFFVKNALPNNLLSDRIQAVLARLLLSLTMIDEKYPEALGVPNTIQSVLSILELGSVPVKFYIGKRLPVIFGRFVLKAHDDVFADSILDNLPTEPEFLEGIAFRLYVLAELAQSWPTLLRRCVYHIFETAGQIHESAKHASYCLRRIATSLQLESSRSLFKLFAPQLLYTWLSADSIENIPSEIFGYTSLEELLKHGQSEAAAIMMMRGHGQELEALARHLGLGTVQLVQNSFSKVLAFGISFDFGTRQPENSQKAEARIRKLMGKESYLENVYINFAEIIAQFFLLIDQEGPVEHSWSKDESLVYAAEAMVEIKSLCHSDVELAPNQQPTCRAKHLGRELALLCSRTEYELATLWTPALVVSVARTLFNLIHPALGPLHTCSVIRRVRVLICLAGTHAWDPYPLQMLLQTLRPFLVDPECADDSLGMTEYLLRHGSLALTESPSFLAGYALSTLASLRVFLESSQASTTQESQFKATMSKAQKFHSWFTKYLEQYRSPLLERRQQVDAFKAITYAASHVRSSGNAERGTHESNLLLEILRDDGNRSPLLGETSRKIALGILCKDFHLPDSFRGDAVNSDEDAIAISTAVWKSSSQVQAIGDNYLVWAARVIGRSFLASGDIDLTLLRESNLTDYLQRSSCGDSSEQGLLNLMQSLTGDIHCFTAGVVESSLRTIVSEAAAQEDNDLLEACSRVLSQELMAASDWLPYRTPPSDNSPVEARPDSVVFSPEALEDPAWARYVTIHLIQTIPGSIILDAMPQVLEQVLDFAEAAFPYIIHLVLLAEHGQRQSAKKAFSAALKEWLKMTSSKVKDNLSLIINTLLFLKTQRYPGETSIADRSQWLDIDLSDVASAAARCGMHKAALLFVESSANEGSRQSRRSSAVRTQDSTDVLLDIFENIDDPDAYYGLPTSASLDNVLARLDYEKNGSKSLAFRGAQLDSHIREKDPTASSDGRFLVSTLSNLGLAGLSHSLLQSQQDSHPDSISVENSFNNARRLEIWNIPAPPLTDNPAAILYKAYQGSHQAADMKTVRQSIYGGLRSVMRNAVSHDISKATVRHNVAILAALTELDDVLHVADVAELDDILASFEARSQWMKSGRYTDVMQILSCRETTLSMLGHTLPIRSVGTFNKPETRLAEVKSMLLSSNVYRFHQATQESLNIATMLNGLVSPSSELGLVIDAAAKSEAASALWDHQEMVSSIRMLQSIEATSDLKKQTVLVQRSDLLAKIGHQVSVAKLEKPDNIRRNYLQPALKELRGRTDGQEAGKVYHQFAMFCDEQLQNPDGLEDLARLQHLRKGKDEEVVQLKGLVASAKESQVRNRYQVHLTKAKQWLDLDDQELRRVEQSRSEFVRLSLENYLLSLTASDEHNNDALRFTALWVERSEEDMTNEAVKRYIDKVPTRKFAALMNQLTSRLVDQSHQFQRLLIDLVYRICVDHPYHGMYQIWSGMRSRTNAKDGTAVSRQRATERVGKKLSQTQSVSTIWTSIDKTSKSYHMLATERDPSRYKAGQKIAIKDSGAGLRLLQDLAKYQIPPPTMQIELSANKDYSRIPHVTKLEDSMSIASGVSAPKIITLVGSNGERFKQLVKGGSDDLRQDAIMEQVFAAASSVLKLHRSTQQRNLGIRTYKVLPLTASSGLIEFVPNTIPFHEYLMPAHERYHPKDYKGSQCRKEISQVQNKSVETRVATYKKVTDRFQPVMRYFFMENFSDPDEWYAKRTAYTRTTAAISILGHVLGLGDRHGHNILLDSVSGEVVHIDLGVAFEMGRILPVPELVPFRLTRDIVDGMGITKTEGTFRRCCEFTLDALREETYTIMTILDVLRYDPLYSWSISPVRMAKLQNPRTDEGEEGPADAEIDARRKRGMVNEPSEADRALEVVRKKLSKTLSVSATVNDLINQATDERNLAVLYSGWAAYA</sequence>
<dbReference type="PANTHER" id="PTHR37079">
    <property type="entry name" value="SERINE/THREONINE-PROTEIN KINASE ATM"/>
    <property type="match status" value="1"/>
</dbReference>
<evidence type="ECO:0000256" key="14">
    <source>
        <dbReference type="ARBA" id="ARBA00022853"/>
    </source>
</evidence>
<dbReference type="SUPFAM" id="SSF56112">
    <property type="entry name" value="Protein kinase-like (PK-like)"/>
    <property type="match status" value="1"/>
</dbReference>
<dbReference type="EC" id="2.7.11.1" evidence="5 20"/>
<dbReference type="Proteomes" id="UP001392437">
    <property type="component" value="Unassembled WGS sequence"/>
</dbReference>
<evidence type="ECO:0000256" key="6">
    <source>
        <dbReference type="ARBA" id="ARBA00014619"/>
    </source>
</evidence>
<comment type="catalytic activity">
    <reaction evidence="19">
        <text>L-seryl-[protein] + ATP = O-phospho-L-seryl-[protein] + ADP + H(+)</text>
        <dbReference type="Rhea" id="RHEA:17989"/>
        <dbReference type="Rhea" id="RHEA-COMP:9863"/>
        <dbReference type="Rhea" id="RHEA-COMP:11604"/>
        <dbReference type="ChEBI" id="CHEBI:15378"/>
        <dbReference type="ChEBI" id="CHEBI:29999"/>
        <dbReference type="ChEBI" id="CHEBI:30616"/>
        <dbReference type="ChEBI" id="CHEBI:83421"/>
        <dbReference type="ChEBI" id="CHEBI:456216"/>
        <dbReference type="EC" id="2.7.11.1"/>
    </reaction>
</comment>
<gene>
    <name evidence="25" type="ORF">PG999_006975</name>
</gene>
<dbReference type="Gene3D" id="3.30.1010.10">
    <property type="entry name" value="Phosphatidylinositol 3-kinase Catalytic Subunit, Chain A, domain 4"/>
    <property type="match status" value="1"/>
</dbReference>
<dbReference type="FunFam" id="3.30.1010.10:FF:000019">
    <property type="entry name" value="Serine/threonine-protein kinase Tel1"/>
    <property type="match status" value="1"/>
</dbReference>
<dbReference type="SMART" id="SM01342">
    <property type="entry name" value="TAN"/>
    <property type="match status" value="1"/>
</dbReference>
<accession>A0AAW0QX10</accession>
<evidence type="ECO:0000256" key="7">
    <source>
        <dbReference type="ARBA" id="ARBA00022454"/>
    </source>
</evidence>
<feature type="compositionally biased region" description="Polar residues" evidence="21">
    <location>
        <begin position="172"/>
        <end position="198"/>
    </location>
</feature>
<evidence type="ECO:0000256" key="21">
    <source>
        <dbReference type="SAM" id="MobiDB-lite"/>
    </source>
</evidence>
<keyword evidence="26" id="KW-1185">Reference proteome</keyword>
<keyword evidence="16 20" id="KW-0539">Nucleus</keyword>
<evidence type="ECO:0000256" key="1">
    <source>
        <dbReference type="ARBA" id="ARBA00004123"/>
    </source>
</evidence>
<dbReference type="PROSITE" id="PS51189">
    <property type="entry name" value="FAT"/>
    <property type="match status" value="1"/>
</dbReference>
<dbReference type="PROSITE" id="PS00915">
    <property type="entry name" value="PI3_4_KINASE_1"/>
    <property type="match status" value="1"/>
</dbReference>
<evidence type="ECO:0000313" key="26">
    <source>
        <dbReference type="Proteomes" id="UP001392437"/>
    </source>
</evidence>
<reference evidence="25 26" key="1">
    <citation type="submission" date="2023-01" db="EMBL/GenBank/DDBJ databases">
        <title>Analysis of 21 Apiospora genomes using comparative genomics revels a genus with tremendous synthesis potential of carbohydrate active enzymes and secondary metabolites.</title>
        <authorList>
            <person name="Sorensen T."/>
        </authorList>
    </citation>
    <scope>NUCLEOTIDE SEQUENCE [LARGE SCALE GENOMIC DNA]</scope>
    <source>
        <strain evidence="25 26">CBS 117206</strain>
    </source>
</reference>
<dbReference type="InterPro" id="IPR036940">
    <property type="entry name" value="PI3/4_kinase_cat_sf"/>
</dbReference>
<dbReference type="InterPro" id="IPR016024">
    <property type="entry name" value="ARM-type_fold"/>
</dbReference>
<dbReference type="GO" id="GO:0005524">
    <property type="term" value="F:ATP binding"/>
    <property type="evidence" value="ECO:0007669"/>
    <property type="project" value="UniProtKB-KW"/>
</dbReference>
<dbReference type="GO" id="GO:0035556">
    <property type="term" value="P:intracellular signal transduction"/>
    <property type="evidence" value="ECO:0007669"/>
    <property type="project" value="UniProtKB-ARBA"/>
</dbReference>
<comment type="function">
    <text evidence="17 20">Serine/threonine protein kinase which activates checkpoint signaling upon genotoxic stresses such as ionizing radiation (IR), ultraviolet light (UV), or DNA replication stalling, thereby acting as a DNA damage sensor. Recognizes the substrate consensus sequence [ST]-Q. Phosphorylates histone H2A to form H2AS128ph (gamma-H2A) at sites of DNA damage, involved in the regulation of DNA damage response mechanism. Required for the control of telomere length and genome stability.</text>
</comment>
<evidence type="ECO:0000256" key="20">
    <source>
        <dbReference type="RuleBase" id="RU365027"/>
    </source>
</evidence>
<feature type="region of interest" description="Disordered" evidence="21">
    <location>
        <begin position="164"/>
        <end position="198"/>
    </location>
</feature>
<feature type="domain" description="PI3K/PI4K catalytic" evidence="22">
    <location>
        <begin position="2551"/>
        <end position="2866"/>
    </location>
</feature>
<evidence type="ECO:0000256" key="15">
    <source>
        <dbReference type="ARBA" id="ARBA00022895"/>
    </source>
</evidence>
<comment type="caution">
    <text evidence="25">The sequence shown here is derived from an EMBL/GenBank/DDBJ whole genome shotgun (WGS) entry which is preliminary data.</text>
</comment>
<dbReference type="PROSITE" id="PS00916">
    <property type="entry name" value="PI3_4_KINASE_2"/>
    <property type="match status" value="1"/>
</dbReference>
<protein>
    <recommendedName>
        <fullName evidence="6 20">Serine/threonine-protein kinase Tel1</fullName>
        <ecNumber evidence="5 20">2.7.11.1</ecNumber>
    </recommendedName>
</protein>
<dbReference type="SMART" id="SM00146">
    <property type="entry name" value="PI3Kc"/>
    <property type="match status" value="1"/>
</dbReference>
<evidence type="ECO:0000259" key="24">
    <source>
        <dbReference type="PROSITE" id="PS51190"/>
    </source>
</evidence>
<evidence type="ECO:0000259" key="23">
    <source>
        <dbReference type="PROSITE" id="PS51189"/>
    </source>
</evidence>
<dbReference type="InterPro" id="IPR021668">
    <property type="entry name" value="TAN"/>
</dbReference>
<keyword evidence="12 20" id="KW-0418">Kinase</keyword>
<evidence type="ECO:0000256" key="11">
    <source>
        <dbReference type="ARBA" id="ARBA00022763"/>
    </source>
</evidence>
<dbReference type="Pfam" id="PF00454">
    <property type="entry name" value="PI3_PI4_kinase"/>
    <property type="match status" value="1"/>
</dbReference>
<comment type="subcellular location">
    <subcellularLocation>
        <location evidence="2 20">Chromosome</location>
        <location evidence="2 20">Telomere</location>
    </subcellularLocation>
    <subcellularLocation>
        <location evidence="1 20">Nucleus</location>
    </subcellularLocation>
</comment>
<evidence type="ECO:0000256" key="18">
    <source>
        <dbReference type="ARBA" id="ARBA00047899"/>
    </source>
</evidence>
<dbReference type="PROSITE" id="PS51190">
    <property type="entry name" value="FATC"/>
    <property type="match status" value="1"/>
</dbReference>
<dbReference type="GO" id="GO:0000781">
    <property type="term" value="C:chromosome, telomeric region"/>
    <property type="evidence" value="ECO:0007669"/>
    <property type="project" value="UniProtKB-SubCell"/>
</dbReference>
<dbReference type="SUPFAM" id="SSF48371">
    <property type="entry name" value="ARM repeat"/>
    <property type="match status" value="1"/>
</dbReference>
<dbReference type="InterPro" id="IPR044107">
    <property type="entry name" value="PIKKc_ATM"/>
</dbReference>
<name>A0AAW0QX10_9PEZI</name>
<evidence type="ECO:0000256" key="9">
    <source>
        <dbReference type="ARBA" id="ARBA00022679"/>
    </source>
</evidence>
<keyword evidence="10 20" id="KW-0547">Nucleotide-binding</keyword>
<dbReference type="GO" id="GO:0006325">
    <property type="term" value="P:chromatin organization"/>
    <property type="evidence" value="ECO:0007669"/>
    <property type="project" value="UniProtKB-KW"/>
</dbReference>
<dbReference type="Pfam" id="PF02260">
    <property type="entry name" value="FATC"/>
    <property type="match status" value="1"/>
</dbReference>
<dbReference type="CDD" id="cd05171">
    <property type="entry name" value="PIKKc_ATM"/>
    <property type="match status" value="1"/>
</dbReference>
<evidence type="ECO:0000313" key="25">
    <source>
        <dbReference type="EMBL" id="KAK8114906.1"/>
    </source>
</evidence>
<dbReference type="GO" id="GO:0006281">
    <property type="term" value="P:DNA repair"/>
    <property type="evidence" value="ECO:0007669"/>
    <property type="project" value="InterPro"/>
</dbReference>
<dbReference type="InterPro" id="IPR003152">
    <property type="entry name" value="FATC_dom"/>
</dbReference>
<keyword evidence="13 20" id="KW-0067">ATP-binding</keyword>
<dbReference type="InterPro" id="IPR014009">
    <property type="entry name" value="PIK_FAT"/>
</dbReference>
<keyword evidence="15 20" id="KW-0779">Telomere</keyword>
<comment type="catalytic activity">
    <reaction evidence="18 20">
        <text>L-threonyl-[protein] + ATP = O-phospho-L-threonyl-[protein] + ADP + H(+)</text>
        <dbReference type="Rhea" id="RHEA:46608"/>
        <dbReference type="Rhea" id="RHEA-COMP:11060"/>
        <dbReference type="Rhea" id="RHEA-COMP:11605"/>
        <dbReference type="ChEBI" id="CHEBI:15378"/>
        <dbReference type="ChEBI" id="CHEBI:30013"/>
        <dbReference type="ChEBI" id="CHEBI:30616"/>
        <dbReference type="ChEBI" id="CHEBI:61977"/>
        <dbReference type="ChEBI" id="CHEBI:456216"/>
        <dbReference type="EC" id="2.7.11.1"/>
    </reaction>
</comment>
<keyword evidence="7 20" id="KW-0158">Chromosome</keyword>
<feature type="domain" description="FATC" evidence="24">
    <location>
        <begin position="2877"/>
        <end position="2909"/>
    </location>
</feature>
<dbReference type="InterPro" id="IPR018936">
    <property type="entry name" value="PI3/4_kinase_CS"/>
</dbReference>
<dbReference type="PANTHER" id="PTHR37079:SF4">
    <property type="entry name" value="SERINE_THREONINE-PROTEIN KINASE ATM"/>
    <property type="match status" value="1"/>
</dbReference>
<dbReference type="Pfam" id="PF11640">
    <property type="entry name" value="TAN"/>
    <property type="match status" value="1"/>
</dbReference>
<feature type="domain" description="FAT" evidence="23">
    <location>
        <begin position="1844"/>
        <end position="2446"/>
    </location>
</feature>
<evidence type="ECO:0000259" key="22">
    <source>
        <dbReference type="PROSITE" id="PS50290"/>
    </source>
</evidence>
<evidence type="ECO:0000256" key="2">
    <source>
        <dbReference type="ARBA" id="ARBA00004574"/>
    </source>
</evidence>
<evidence type="ECO:0000256" key="13">
    <source>
        <dbReference type="ARBA" id="ARBA00022840"/>
    </source>
</evidence>
<dbReference type="SMART" id="SM01343">
    <property type="entry name" value="FATC"/>
    <property type="match status" value="1"/>
</dbReference>
<dbReference type="Gene3D" id="1.10.1070.11">
    <property type="entry name" value="Phosphatidylinositol 3-/4-kinase, catalytic domain"/>
    <property type="match status" value="1"/>
</dbReference>
<evidence type="ECO:0000256" key="3">
    <source>
        <dbReference type="ARBA" id="ARBA00010769"/>
    </source>
</evidence>
<dbReference type="InterPro" id="IPR011009">
    <property type="entry name" value="Kinase-like_dom_sf"/>
</dbReference>
<comment type="similarity">
    <text evidence="3 20">Belongs to the PI3/PI4-kinase family. ATM subfamily.</text>
</comment>
<dbReference type="InterPro" id="IPR038980">
    <property type="entry name" value="ATM_plant"/>
</dbReference>
<evidence type="ECO:0000256" key="12">
    <source>
        <dbReference type="ARBA" id="ARBA00022777"/>
    </source>
</evidence>
<evidence type="ECO:0000256" key="4">
    <source>
        <dbReference type="ARBA" id="ARBA00011370"/>
    </source>
</evidence>
<keyword evidence="9 20" id="KW-0808">Transferase</keyword>
<dbReference type="PROSITE" id="PS50290">
    <property type="entry name" value="PI3_4_KINASE_3"/>
    <property type="match status" value="1"/>
</dbReference>
<evidence type="ECO:0000256" key="8">
    <source>
        <dbReference type="ARBA" id="ARBA00022527"/>
    </source>
</evidence>
<organism evidence="25 26">
    <name type="scientific">Apiospora kogelbergensis</name>
    <dbReference type="NCBI Taxonomy" id="1337665"/>
    <lineage>
        <taxon>Eukaryota</taxon>
        <taxon>Fungi</taxon>
        <taxon>Dikarya</taxon>
        <taxon>Ascomycota</taxon>
        <taxon>Pezizomycotina</taxon>
        <taxon>Sordariomycetes</taxon>
        <taxon>Xylariomycetidae</taxon>
        <taxon>Amphisphaeriales</taxon>
        <taxon>Apiosporaceae</taxon>
        <taxon>Apiospora</taxon>
    </lineage>
</organism>
<keyword evidence="14 20" id="KW-0156">Chromatin regulator</keyword>
<evidence type="ECO:0000256" key="19">
    <source>
        <dbReference type="ARBA" id="ARBA00048679"/>
    </source>
</evidence>
<keyword evidence="8 20" id="KW-0723">Serine/threonine-protein kinase</keyword>
<evidence type="ECO:0000256" key="16">
    <source>
        <dbReference type="ARBA" id="ARBA00023242"/>
    </source>
</evidence>
<keyword evidence="11 20" id="KW-0227">DNA damage</keyword>
<evidence type="ECO:0000256" key="10">
    <source>
        <dbReference type="ARBA" id="ARBA00022741"/>
    </source>
</evidence>
<proteinExistence type="inferred from homology"/>
<dbReference type="InterPro" id="IPR000403">
    <property type="entry name" value="PI3/4_kinase_cat_dom"/>
</dbReference>
<dbReference type="EMBL" id="JAQQWP010000006">
    <property type="protein sequence ID" value="KAK8114906.1"/>
    <property type="molecule type" value="Genomic_DNA"/>
</dbReference>
<feature type="region of interest" description="Disordered" evidence="21">
    <location>
        <begin position="406"/>
        <end position="426"/>
    </location>
</feature>
<dbReference type="GO" id="GO:0005634">
    <property type="term" value="C:nucleus"/>
    <property type="evidence" value="ECO:0007669"/>
    <property type="project" value="UniProtKB-SubCell"/>
</dbReference>
<evidence type="ECO:0000256" key="17">
    <source>
        <dbReference type="ARBA" id="ARBA00025079"/>
    </source>
</evidence>
<comment type="subunit">
    <text evidence="4">Associates with DNA double-strand breaks.</text>
</comment>
<dbReference type="GO" id="GO:0004674">
    <property type="term" value="F:protein serine/threonine kinase activity"/>
    <property type="evidence" value="ECO:0007669"/>
    <property type="project" value="UniProtKB-KW"/>
</dbReference>
<evidence type="ECO:0000256" key="5">
    <source>
        <dbReference type="ARBA" id="ARBA00012513"/>
    </source>
</evidence>